<dbReference type="Gene3D" id="2.60.120.620">
    <property type="entry name" value="q2cbj1_9rhob like domain"/>
    <property type="match status" value="1"/>
</dbReference>
<dbReference type="OrthoDB" id="445007at2759"/>
<protein>
    <recommendedName>
        <fullName evidence="7">Phytanoyl-CoA dioxygenase</fullName>
    </recommendedName>
</protein>
<dbReference type="Pfam" id="PF05721">
    <property type="entry name" value="PhyH"/>
    <property type="match status" value="1"/>
</dbReference>
<dbReference type="AlphaFoldDB" id="W9YGF2"/>
<dbReference type="PANTHER" id="PTHR20883:SF15">
    <property type="entry name" value="PHYTANOYL-COA DIOXYGENASE DOMAIN-CONTAINING PROTEIN 1"/>
    <property type="match status" value="1"/>
</dbReference>
<dbReference type="GO" id="GO:0046872">
    <property type="term" value="F:metal ion binding"/>
    <property type="evidence" value="ECO:0007669"/>
    <property type="project" value="UniProtKB-KW"/>
</dbReference>
<keyword evidence="4" id="KW-0408">Iron</keyword>
<evidence type="ECO:0000256" key="3">
    <source>
        <dbReference type="ARBA" id="ARBA00022723"/>
    </source>
</evidence>
<keyword evidence="3" id="KW-0479">Metal-binding</keyword>
<comment type="similarity">
    <text evidence="2">Belongs to the PhyH family.</text>
</comment>
<evidence type="ECO:0000256" key="1">
    <source>
        <dbReference type="ARBA" id="ARBA00001962"/>
    </source>
</evidence>
<dbReference type="HOGENOM" id="CLU_047725_0_1_1"/>
<gene>
    <name evidence="5" type="ORF">A1O3_01824</name>
</gene>
<evidence type="ECO:0008006" key="7">
    <source>
        <dbReference type="Google" id="ProtNLM"/>
    </source>
</evidence>
<proteinExistence type="inferred from homology"/>
<reference evidence="5 6" key="1">
    <citation type="submission" date="2013-03" db="EMBL/GenBank/DDBJ databases">
        <title>The Genome Sequence of Capronia epimyces CBS 606.96.</title>
        <authorList>
            <consortium name="The Broad Institute Genomics Platform"/>
            <person name="Cuomo C."/>
            <person name="de Hoog S."/>
            <person name="Gorbushina A."/>
            <person name="Walker B."/>
            <person name="Young S.K."/>
            <person name="Zeng Q."/>
            <person name="Gargeya S."/>
            <person name="Fitzgerald M."/>
            <person name="Haas B."/>
            <person name="Abouelleil A."/>
            <person name="Allen A.W."/>
            <person name="Alvarado L."/>
            <person name="Arachchi H.M."/>
            <person name="Berlin A.M."/>
            <person name="Chapman S.B."/>
            <person name="Gainer-Dewar J."/>
            <person name="Goldberg J."/>
            <person name="Griggs A."/>
            <person name="Gujja S."/>
            <person name="Hansen M."/>
            <person name="Howarth C."/>
            <person name="Imamovic A."/>
            <person name="Ireland A."/>
            <person name="Larimer J."/>
            <person name="McCowan C."/>
            <person name="Murphy C."/>
            <person name="Pearson M."/>
            <person name="Poon T.W."/>
            <person name="Priest M."/>
            <person name="Roberts A."/>
            <person name="Saif S."/>
            <person name="Shea T."/>
            <person name="Sisk P."/>
            <person name="Sykes S."/>
            <person name="Wortman J."/>
            <person name="Nusbaum C."/>
            <person name="Birren B."/>
        </authorList>
    </citation>
    <scope>NUCLEOTIDE SEQUENCE [LARGE SCALE GENOMIC DNA]</scope>
    <source>
        <strain evidence="5 6">CBS 606.96</strain>
    </source>
</reference>
<keyword evidence="6" id="KW-1185">Reference proteome</keyword>
<evidence type="ECO:0000313" key="5">
    <source>
        <dbReference type="EMBL" id="EXJ88760.1"/>
    </source>
</evidence>
<organism evidence="5 6">
    <name type="scientific">Capronia epimyces CBS 606.96</name>
    <dbReference type="NCBI Taxonomy" id="1182542"/>
    <lineage>
        <taxon>Eukaryota</taxon>
        <taxon>Fungi</taxon>
        <taxon>Dikarya</taxon>
        <taxon>Ascomycota</taxon>
        <taxon>Pezizomycotina</taxon>
        <taxon>Eurotiomycetes</taxon>
        <taxon>Chaetothyriomycetidae</taxon>
        <taxon>Chaetothyriales</taxon>
        <taxon>Herpotrichiellaceae</taxon>
        <taxon>Capronia</taxon>
    </lineage>
</organism>
<sequence length="301" mass="33011">MAQPTVVRLPAGTPVDEVLEVLDRDGGVVVTNLISQEILDQVARELKPHEQPDQVWKGNFFPEATKRICGAFGKSQTYAKEIFLNPLYQEICQRRLTITKKSRYGDEIRTFVCKPIGNTSTMFDIGPGAEAQQLHRDDGVQHIEHPTKQPTLMNMLVAQTRTTPENGATVVIPGSHKWPDLEDSHPLPEQAIPVCLEPGDALIFDGAVFHGGGANVTKAERRKVLGAFMVQGNLRSEENIFLHFNPSVAKEYPTEALEAYGYKAASSGLGWVDYREPLDAVLGRGKPAPGSLDFGNVGITV</sequence>
<accession>W9YGF2</accession>
<comment type="caution">
    <text evidence="5">The sequence shown here is derived from an EMBL/GenBank/DDBJ whole genome shotgun (WGS) entry which is preliminary data.</text>
</comment>
<dbReference type="GeneID" id="19165957"/>
<name>W9YGF2_9EURO</name>
<dbReference type="PANTHER" id="PTHR20883">
    <property type="entry name" value="PHYTANOYL-COA DIOXYGENASE DOMAIN CONTAINING 1"/>
    <property type="match status" value="1"/>
</dbReference>
<comment type="cofactor">
    <cofactor evidence="1">
        <name>Fe cation</name>
        <dbReference type="ChEBI" id="CHEBI:24875"/>
    </cofactor>
</comment>
<dbReference type="InterPro" id="IPR008775">
    <property type="entry name" value="Phytyl_CoA_dOase-like"/>
</dbReference>
<dbReference type="Proteomes" id="UP000019478">
    <property type="component" value="Unassembled WGS sequence"/>
</dbReference>
<evidence type="ECO:0000256" key="4">
    <source>
        <dbReference type="ARBA" id="ARBA00023004"/>
    </source>
</evidence>
<dbReference type="EMBL" id="AMGY01000002">
    <property type="protein sequence ID" value="EXJ88760.1"/>
    <property type="molecule type" value="Genomic_DNA"/>
</dbReference>
<evidence type="ECO:0000256" key="2">
    <source>
        <dbReference type="ARBA" id="ARBA00005830"/>
    </source>
</evidence>
<evidence type="ECO:0000313" key="6">
    <source>
        <dbReference type="Proteomes" id="UP000019478"/>
    </source>
</evidence>
<dbReference type="SUPFAM" id="SSF51197">
    <property type="entry name" value="Clavaminate synthase-like"/>
    <property type="match status" value="1"/>
</dbReference>
<dbReference type="RefSeq" id="XP_007730157.1">
    <property type="nucleotide sequence ID" value="XM_007731967.1"/>
</dbReference>
<dbReference type="eggNOG" id="ENOG502RUKM">
    <property type="taxonomic scope" value="Eukaryota"/>
</dbReference>